<organism evidence="4 5">
    <name type="scientific">Venturia inaequalis</name>
    <name type="common">Apple scab fungus</name>
    <dbReference type="NCBI Taxonomy" id="5025"/>
    <lineage>
        <taxon>Eukaryota</taxon>
        <taxon>Fungi</taxon>
        <taxon>Dikarya</taxon>
        <taxon>Ascomycota</taxon>
        <taxon>Pezizomycotina</taxon>
        <taxon>Dothideomycetes</taxon>
        <taxon>Pleosporomycetidae</taxon>
        <taxon>Venturiales</taxon>
        <taxon>Venturiaceae</taxon>
        <taxon>Venturia</taxon>
    </lineage>
</organism>
<protein>
    <recommendedName>
        <fullName evidence="3">BCD1 alpha/beta domain-containing protein</fullName>
    </recommendedName>
</protein>
<feature type="domain" description="BCD1 alpha/beta" evidence="3">
    <location>
        <begin position="97"/>
        <end position="330"/>
    </location>
</feature>
<accession>A0A8H3UP59</accession>
<feature type="coiled-coil region" evidence="1">
    <location>
        <begin position="341"/>
        <end position="368"/>
    </location>
</feature>
<name>A0A8H3UP59_VENIN</name>
<proteinExistence type="predicted"/>
<feature type="region of interest" description="Disordered" evidence="2">
    <location>
        <begin position="239"/>
        <end position="282"/>
    </location>
</feature>
<dbReference type="GO" id="GO:0000492">
    <property type="term" value="P:box C/D snoRNP assembly"/>
    <property type="evidence" value="ECO:0007669"/>
    <property type="project" value="TreeGrafter"/>
</dbReference>
<comment type="caution">
    <text evidence="4">The sequence shown here is derived from an EMBL/GenBank/DDBJ whole genome shotgun (WGS) entry which is preliminary data.</text>
</comment>
<evidence type="ECO:0000313" key="5">
    <source>
        <dbReference type="Proteomes" id="UP000447873"/>
    </source>
</evidence>
<evidence type="ECO:0000259" key="3">
    <source>
        <dbReference type="Pfam" id="PF25790"/>
    </source>
</evidence>
<evidence type="ECO:0000313" key="4">
    <source>
        <dbReference type="EMBL" id="KAE9973108.1"/>
    </source>
</evidence>
<reference evidence="4 5" key="1">
    <citation type="submission" date="2018-12" db="EMBL/GenBank/DDBJ databases">
        <title>Venturia inaequalis Genome Resource.</title>
        <authorList>
            <person name="Lichtner F.J."/>
        </authorList>
    </citation>
    <scope>NUCLEOTIDE SEQUENCE [LARGE SCALE GENOMIC DNA]</scope>
    <source>
        <strain evidence="4 5">120213</strain>
    </source>
</reference>
<keyword evidence="1" id="KW-0175">Coiled coil</keyword>
<dbReference type="EMBL" id="WNWS01000251">
    <property type="protein sequence ID" value="KAE9973108.1"/>
    <property type="molecule type" value="Genomic_DNA"/>
</dbReference>
<feature type="region of interest" description="Disordered" evidence="2">
    <location>
        <begin position="163"/>
        <end position="206"/>
    </location>
</feature>
<sequence length="406" mass="45151">MTDQNLLSDLCSICHINCVKRHKEWHQCSGKRDPTAKVPKAQLFTPAGIDHDFNFITGIERSRALLDTNVFQSKQTDGSLLRSGIASKSKNILDRLDLTRVNIEWAPEGLSRQKLNQTKWSKKTRQILWTVEWIHQDGDNDLRQVLDSAPICREYTPVFLKHNKAESGRKRKRGTTSLSKSHGAAEHEAHAQTQARPSLSSSHEAGVEKVCVNPEIAAEPSLPVETVPTVDEVAVVHTPLPSNSAGEKKPDSAASDTINAHPTKASPGSELLRQPPGSPDDRGNYYYLVKPRTTGAEKVLIVLSPTDSLLDCLRNETVLEFPSIQVLSKPPHSLPHGFVLVHNWLERFKKEEEEMTRVLNEAGDLEVEETLPNVNDQDLPPGLQRVSNDNDILAMLQQDVLGRKGL</sequence>
<dbReference type="InterPro" id="IPR051639">
    <property type="entry name" value="BCD1"/>
</dbReference>
<dbReference type="Pfam" id="PF25790">
    <property type="entry name" value="BCD1"/>
    <property type="match status" value="1"/>
</dbReference>
<dbReference type="PANTHER" id="PTHR13483">
    <property type="entry name" value="BOX C_D SNORNA PROTEIN 1-RELATED"/>
    <property type="match status" value="1"/>
</dbReference>
<evidence type="ECO:0000256" key="2">
    <source>
        <dbReference type="SAM" id="MobiDB-lite"/>
    </source>
</evidence>
<evidence type="ECO:0000256" key="1">
    <source>
        <dbReference type="SAM" id="Coils"/>
    </source>
</evidence>
<dbReference type="Proteomes" id="UP000447873">
    <property type="component" value="Unassembled WGS sequence"/>
</dbReference>
<dbReference type="GO" id="GO:0000463">
    <property type="term" value="P:maturation of LSU-rRNA from tricistronic rRNA transcript (SSU-rRNA, 5.8S rRNA, LSU-rRNA)"/>
    <property type="evidence" value="ECO:0007669"/>
    <property type="project" value="TreeGrafter"/>
</dbReference>
<dbReference type="GO" id="GO:0048254">
    <property type="term" value="P:snoRNA localization"/>
    <property type="evidence" value="ECO:0007669"/>
    <property type="project" value="TreeGrafter"/>
</dbReference>
<gene>
    <name evidence="4" type="ORF">EG328_004618</name>
</gene>
<dbReference type="GO" id="GO:0070761">
    <property type="term" value="C:pre-snoRNP complex"/>
    <property type="evidence" value="ECO:0007669"/>
    <property type="project" value="TreeGrafter"/>
</dbReference>
<dbReference type="GO" id="GO:0005634">
    <property type="term" value="C:nucleus"/>
    <property type="evidence" value="ECO:0007669"/>
    <property type="project" value="TreeGrafter"/>
</dbReference>
<dbReference type="PANTHER" id="PTHR13483:SF11">
    <property type="entry name" value="ZINC FINGER HIT DOMAIN-CONTAINING PROTEIN 3"/>
    <property type="match status" value="1"/>
</dbReference>
<dbReference type="AlphaFoldDB" id="A0A8H3UP59"/>
<dbReference type="InterPro" id="IPR057721">
    <property type="entry name" value="BCD1_alpha/beta"/>
</dbReference>